<dbReference type="EMBL" id="JAUNZN010000018">
    <property type="protein sequence ID" value="KAK4811294.1"/>
    <property type="molecule type" value="Genomic_DNA"/>
</dbReference>
<proteinExistence type="predicted"/>
<organism evidence="1 2">
    <name type="scientific">Mycteria americana</name>
    <name type="common">Wood stork</name>
    <dbReference type="NCBI Taxonomy" id="33587"/>
    <lineage>
        <taxon>Eukaryota</taxon>
        <taxon>Metazoa</taxon>
        <taxon>Chordata</taxon>
        <taxon>Craniata</taxon>
        <taxon>Vertebrata</taxon>
        <taxon>Euteleostomi</taxon>
        <taxon>Archelosauria</taxon>
        <taxon>Archosauria</taxon>
        <taxon>Dinosauria</taxon>
        <taxon>Saurischia</taxon>
        <taxon>Theropoda</taxon>
        <taxon>Coelurosauria</taxon>
        <taxon>Aves</taxon>
        <taxon>Neognathae</taxon>
        <taxon>Neoaves</taxon>
        <taxon>Aequornithes</taxon>
        <taxon>Ciconiiformes</taxon>
        <taxon>Ciconiidae</taxon>
        <taxon>Mycteria</taxon>
    </lineage>
</organism>
<dbReference type="PANTHER" id="PTHR33064">
    <property type="entry name" value="POL PROTEIN"/>
    <property type="match status" value="1"/>
</dbReference>
<gene>
    <name evidence="1" type="ORF">QYF61_023346</name>
</gene>
<dbReference type="Proteomes" id="UP001333110">
    <property type="component" value="Unassembled WGS sequence"/>
</dbReference>
<evidence type="ECO:0000313" key="2">
    <source>
        <dbReference type="Proteomes" id="UP001333110"/>
    </source>
</evidence>
<comment type="caution">
    <text evidence="1">The sequence shown here is derived from an EMBL/GenBank/DDBJ whole genome shotgun (WGS) entry which is preliminary data.</text>
</comment>
<dbReference type="InterPro" id="IPR051320">
    <property type="entry name" value="Viral_Replic_Matur_Polypro"/>
</dbReference>
<dbReference type="AlphaFoldDB" id="A0AAN7RL81"/>
<dbReference type="InterPro" id="IPR043502">
    <property type="entry name" value="DNA/RNA_pol_sf"/>
</dbReference>
<sequence length="229" mass="25404">MPSSYTGAEPICICGVTGGSQQLTVLEAEVSLTGNEWQKHPIVTGPEAPCILGIDYLRRGYFKDPKGYWWAFGIAALEMEEMKQLSTLPGLSEDPSVVGLLRVEEQQVPIATTTVHQRQYRTNRDSLIPIHELIRRLESQGVISKTHSPFNSPIWPVQKSNGEWRLTVDYRGLNEVTPASCTTSWDRVIMGLRRGKRWSEAAEGLRTLNEFQQVSAGGHGSSPLSPGWG</sequence>
<dbReference type="SUPFAM" id="SSF56672">
    <property type="entry name" value="DNA/RNA polymerases"/>
    <property type="match status" value="1"/>
</dbReference>
<reference evidence="1 2" key="1">
    <citation type="journal article" date="2023" name="J. Hered.">
        <title>Chromosome-level genome of the wood stork (Mycteria americana) provides insight into avian chromosome evolution.</title>
        <authorList>
            <person name="Flamio R. Jr."/>
            <person name="Ramstad K.M."/>
        </authorList>
    </citation>
    <scope>NUCLEOTIDE SEQUENCE [LARGE SCALE GENOMIC DNA]</scope>
    <source>
        <strain evidence="1">JAX WOST 10</strain>
    </source>
</reference>
<name>A0AAN7RL81_MYCAM</name>
<dbReference type="PANTHER" id="PTHR33064:SF29">
    <property type="entry name" value="PEPTIDASE A2 DOMAIN-CONTAINING PROTEIN-RELATED"/>
    <property type="match status" value="1"/>
</dbReference>
<evidence type="ECO:0000313" key="1">
    <source>
        <dbReference type="EMBL" id="KAK4811294.1"/>
    </source>
</evidence>
<protein>
    <submittedName>
        <fullName evidence="1">Uncharacterized protein</fullName>
    </submittedName>
</protein>
<keyword evidence="2" id="KW-1185">Reference proteome</keyword>
<dbReference type="Gene3D" id="3.10.10.10">
    <property type="entry name" value="HIV Type 1 Reverse Transcriptase, subunit A, domain 1"/>
    <property type="match status" value="1"/>
</dbReference>
<accession>A0AAN7RL81</accession>